<sequence length="384" mass="43430">MIQSSDVFYSNLPAQHIKLSKLFVQTELFKQIPDDWHVIITDIKGSTKAVLEGFNENVNLIATGSIVAVLNLAYSSGITIPFFFGGDGATFLVPSSILDAALKKLSIFKENTLTNFNLNLRVGTVPVTQIYNAGFQIRISKFHVSEFFSIPVILGDGLSYAEKLIKAEDYLLAPIHQQDEILDLNGMQCRWDKIDPPQHSNEVVTLLVVINKSEEQPKIFSAIVNQLDIIYGEPKKRQPISVDKLRFNTTFNRLSREMRTRIGEVKIFELMKTWVINLYGYIYFRTESGKNYLNRLVEMSDTLVLDGKINTVISGNEQQRLRLVKYLDKLEAQRSIVYGLYVSPNSTMSCYVRDLVNEHIHFVDGSEGGYTQAAGILKAKISDQ</sequence>
<dbReference type="Pfam" id="PF11294">
    <property type="entry name" value="DUF3095"/>
    <property type="match status" value="1"/>
</dbReference>
<keyword evidence="2" id="KW-1185">Reference proteome</keyword>
<proteinExistence type="predicted"/>
<dbReference type="InterPro" id="IPR021445">
    <property type="entry name" value="DUF3095"/>
</dbReference>
<dbReference type="Proteomes" id="UP000274046">
    <property type="component" value="Unassembled WGS sequence"/>
</dbReference>
<evidence type="ECO:0000313" key="1">
    <source>
        <dbReference type="EMBL" id="RNL51716.1"/>
    </source>
</evidence>
<accession>A0A3N0BRS9</accession>
<name>A0A3N0BRS9_9SPHI</name>
<dbReference type="OrthoDB" id="5342145at2"/>
<comment type="caution">
    <text evidence="1">The sequence shown here is derived from an EMBL/GenBank/DDBJ whole genome shotgun (WGS) entry which is preliminary data.</text>
</comment>
<dbReference type="RefSeq" id="WP_123206515.1">
    <property type="nucleotide sequence ID" value="NZ_RBEE01000032.1"/>
</dbReference>
<organism evidence="1 2">
    <name type="scientific">Pedobacter jejuensis</name>
    <dbReference type="NCBI Taxonomy" id="1268550"/>
    <lineage>
        <taxon>Bacteria</taxon>
        <taxon>Pseudomonadati</taxon>
        <taxon>Bacteroidota</taxon>
        <taxon>Sphingobacteriia</taxon>
        <taxon>Sphingobacteriales</taxon>
        <taxon>Sphingobacteriaceae</taxon>
        <taxon>Pedobacter</taxon>
    </lineage>
</organism>
<dbReference type="AlphaFoldDB" id="A0A3N0BRS9"/>
<dbReference type="EMBL" id="RBEE01000032">
    <property type="protein sequence ID" value="RNL51716.1"/>
    <property type="molecule type" value="Genomic_DNA"/>
</dbReference>
<protein>
    <submittedName>
        <fullName evidence="1">DUF3095 domain-containing protein</fullName>
    </submittedName>
</protein>
<reference evidence="1 2" key="1">
    <citation type="submission" date="2018-10" db="EMBL/GenBank/DDBJ databases">
        <title>Genome sequencing of Pedobacter jejuensis TNB23.</title>
        <authorList>
            <person name="Cho Y.-J."/>
            <person name="Cho A."/>
            <person name="Kim O.-S."/>
        </authorList>
    </citation>
    <scope>NUCLEOTIDE SEQUENCE [LARGE SCALE GENOMIC DNA]</scope>
    <source>
        <strain evidence="1 2">TNB23</strain>
    </source>
</reference>
<evidence type="ECO:0000313" key="2">
    <source>
        <dbReference type="Proteomes" id="UP000274046"/>
    </source>
</evidence>
<gene>
    <name evidence="1" type="ORF">D7004_14150</name>
</gene>